<evidence type="ECO:0000256" key="1">
    <source>
        <dbReference type="ARBA" id="ARBA00005047"/>
    </source>
</evidence>
<dbReference type="InterPro" id="IPR038494">
    <property type="entry name" value="IGPD_sf"/>
</dbReference>
<name>X0RLW4_9ZZZZ</name>
<organism evidence="6">
    <name type="scientific">marine sediment metagenome</name>
    <dbReference type="NCBI Taxonomy" id="412755"/>
    <lineage>
        <taxon>unclassified sequences</taxon>
        <taxon>metagenomes</taxon>
        <taxon>ecological metagenomes</taxon>
    </lineage>
</organism>
<dbReference type="InterPro" id="IPR020565">
    <property type="entry name" value="ImidazoleglycerP_deHydtase_CS"/>
</dbReference>
<dbReference type="AlphaFoldDB" id="X0RLW4"/>
<keyword evidence="3" id="KW-0028">Amino-acid biosynthesis</keyword>
<gene>
    <name evidence="6" type="ORF">S01H1_10200</name>
</gene>
<dbReference type="FunFam" id="3.30.230.40:FF:000001">
    <property type="entry name" value="Imidazoleglycerol-phosphate dehydratase HisB"/>
    <property type="match status" value="1"/>
</dbReference>
<comment type="caution">
    <text evidence="6">The sequence shown here is derived from an EMBL/GenBank/DDBJ whole genome shotgun (WGS) entry which is preliminary data.</text>
</comment>
<accession>X0RLW4</accession>
<keyword evidence="5" id="KW-0456">Lyase</keyword>
<evidence type="ECO:0000256" key="3">
    <source>
        <dbReference type="ARBA" id="ARBA00022605"/>
    </source>
</evidence>
<dbReference type="UniPathway" id="UPA00031">
    <property type="reaction ID" value="UER00011"/>
</dbReference>
<sequence>DHLLEQLPRHSLFDITIQASGDIERDPHHLIEDVGIGLGRALSEALGERRGIVRMGHAVVPLDEALALVAVDLSGRGHAAVELPFTSDRIGELPTEMLAHHLAAFALEGRFNLHVRVLAGTNDHHKAEAVFKALARALGDATRIDPRISDIPSTKGTLEG</sequence>
<dbReference type="CDD" id="cd07914">
    <property type="entry name" value="IGPD"/>
    <property type="match status" value="1"/>
</dbReference>
<comment type="pathway">
    <text evidence="1">Amino-acid biosynthesis; L-histidine biosynthesis; L-histidine from 5-phospho-alpha-D-ribose 1-diphosphate: step 6/9.</text>
</comment>
<dbReference type="SUPFAM" id="SSF54211">
    <property type="entry name" value="Ribosomal protein S5 domain 2-like"/>
    <property type="match status" value="2"/>
</dbReference>
<evidence type="ECO:0000313" key="6">
    <source>
        <dbReference type="EMBL" id="GAF69824.1"/>
    </source>
</evidence>
<dbReference type="InterPro" id="IPR000807">
    <property type="entry name" value="ImidazoleglycerolP_deHydtase"/>
</dbReference>
<evidence type="ECO:0000256" key="4">
    <source>
        <dbReference type="ARBA" id="ARBA00023102"/>
    </source>
</evidence>
<dbReference type="EMBL" id="BARS01005209">
    <property type="protein sequence ID" value="GAF69824.1"/>
    <property type="molecule type" value="Genomic_DNA"/>
</dbReference>
<dbReference type="Gene3D" id="3.30.230.40">
    <property type="entry name" value="Imidazole glycerol phosphate dehydratase, domain 1"/>
    <property type="match status" value="2"/>
</dbReference>
<dbReference type="PROSITE" id="PS00955">
    <property type="entry name" value="IGP_DEHYDRATASE_2"/>
    <property type="match status" value="1"/>
</dbReference>
<dbReference type="PANTHER" id="PTHR23133:SF2">
    <property type="entry name" value="IMIDAZOLEGLYCEROL-PHOSPHATE DEHYDRATASE"/>
    <property type="match status" value="1"/>
</dbReference>
<reference evidence="6" key="1">
    <citation type="journal article" date="2014" name="Front. Microbiol.">
        <title>High frequency of phylogenetically diverse reductive dehalogenase-homologous genes in deep subseafloor sedimentary metagenomes.</title>
        <authorList>
            <person name="Kawai M."/>
            <person name="Futagami T."/>
            <person name="Toyoda A."/>
            <person name="Takaki Y."/>
            <person name="Nishi S."/>
            <person name="Hori S."/>
            <person name="Arai W."/>
            <person name="Tsubouchi T."/>
            <person name="Morono Y."/>
            <person name="Uchiyama I."/>
            <person name="Ito T."/>
            <person name="Fujiyama A."/>
            <person name="Inagaki F."/>
            <person name="Takami H."/>
        </authorList>
    </citation>
    <scope>NUCLEOTIDE SEQUENCE</scope>
    <source>
        <strain evidence="6">Expedition CK06-06</strain>
    </source>
</reference>
<dbReference type="Pfam" id="PF00475">
    <property type="entry name" value="IGPD"/>
    <property type="match status" value="1"/>
</dbReference>
<evidence type="ECO:0000256" key="5">
    <source>
        <dbReference type="ARBA" id="ARBA00023239"/>
    </source>
</evidence>
<proteinExistence type="predicted"/>
<dbReference type="PANTHER" id="PTHR23133">
    <property type="entry name" value="IMIDAZOLEGLYCEROL-PHOSPHATE DEHYDRATASE HIS7"/>
    <property type="match status" value="1"/>
</dbReference>
<keyword evidence="4" id="KW-0368">Histidine biosynthesis</keyword>
<dbReference type="GO" id="GO:0000105">
    <property type="term" value="P:L-histidine biosynthetic process"/>
    <property type="evidence" value="ECO:0007669"/>
    <property type="project" value="UniProtKB-UniPathway"/>
</dbReference>
<evidence type="ECO:0000256" key="2">
    <source>
        <dbReference type="ARBA" id="ARBA00016664"/>
    </source>
</evidence>
<dbReference type="InterPro" id="IPR020568">
    <property type="entry name" value="Ribosomal_Su5_D2-typ_SF"/>
</dbReference>
<feature type="non-terminal residue" evidence="6">
    <location>
        <position position="1"/>
    </location>
</feature>
<dbReference type="GO" id="GO:0004424">
    <property type="term" value="F:imidazoleglycerol-phosphate dehydratase activity"/>
    <property type="evidence" value="ECO:0007669"/>
    <property type="project" value="InterPro"/>
</dbReference>
<protein>
    <recommendedName>
        <fullName evidence="2">Imidazoleglycerol-phosphate dehydratase</fullName>
    </recommendedName>
</protein>